<evidence type="ECO:0000259" key="1">
    <source>
        <dbReference type="Pfam" id="PF12697"/>
    </source>
</evidence>
<gene>
    <name evidence="2" type="ORF">ACFOUW_32570</name>
</gene>
<accession>A0ABV7YNB0</accession>
<keyword evidence="2" id="KW-0378">Hydrolase</keyword>
<dbReference type="Proteomes" id="UP001595699">
    <property type="component" value="Unassembled WGS sequence"/>
</dbReference>
<organism evidence="2 3">
    <name type="scientific">Tenggerimyces flavus</name>
    <dbReference type="NCBI Taxonomy" id="1708749"/>
    <lineage>
        <taxon>Bacteria</taxon>
        <taxon>Bacillati</taxon>
        <taxon>Actinomycetota</taxon>
        <taxon>Actinomycetes</taxon>
        <taxon>Propionibacteriales</taxon>
        <taxon>Nocardioidaceae</taxon>
        <taxon>Tenggerimyces</taxon>
    </lineage>
</organism>
<dbReference type="GO" id="GO:0016787">
    <property type="term" value="F:hydrolase activity"/>
    <property type="evidence" value="ECO:0007669"/>
    <property type="project" value="UniProtKB-KW"/>
</dbReference>
<dbReference type="InterPro" id="IPR029058">
    <property type="entry name" value="AB_hydrolase_fold"/>
</dbReference>
<dbReference type="Gene3D" id="3.40.50.1820">
    <property type="entry name" value="alpha/beta hydrolase"/>
    <property type="match status" value="1"/>
</dbReference>
<comment type="caution">
    <text evidence="2">The sequence shown here is derived from an EMBL/GenBank/DDBJ whole genome shotgun (WGS) entry which is preliminary data.</text>
</comment>
<dbReference type="PRINTS" id="PR00111">
    <property type="entry name" value="ABHYDROLASE"/>
</dbReference>
<dbReference type="InterPro" id="IPR050266">
    <property type="entry name" value="AB_hydrolase_sf"/>
</dbReference>
<dbReference type="SUPFAM" id="SSF53474">
    <property type="entry name" value="alpha/beta-Hydrolases"/>
    <property type="match status" value="1"/>
</dbReference>
<dbReference type="EMBL" id="JBHRZH010000041">
    <property type="protein sequence ID" value="MFC3765608.1"/>
    <property type="molecule type" value="Genomic_DNA"/>
</dbReference>
<proteinExistence type="predicted"/>
<reference evidence="3" key="1">
    <citation type="journal article" date="2019" name="Int. J. Syst. Evol. Microbiol.">
        <title>The Global Catalogue of Microorganisms (GCM) 10K type strain sequencing project: providing services to taxonomists for standard genome sequencing and annotation.</title>
        <authorList>
            <consortium name="The Broad Institute Genomics Platform"/>
            <consortium name="The Broad Institute Genome Sequencing Center for Infectious Disease"/>
            <person name="Wu L."/>
            <person name="Ma J."/>
        </authorList>
    </citation>
    <scope>NUCLEOTIDE SEQUENCE [LARGE SCALE GENOMIC DNA]</scope>
    <source>
        <strain evidence="3">CGMCC 4.7241</strain>
    </source>
</reference>
<dbReference type="InterPro" id="IPR000073">
    <property type="entry name" value="AB_hydrolase_1"/>
</dbReference>
<feature type="domain" description="AB hydrolase-1" evidence="1">
    <location>
        <begin position="23"/>
        <end position="227"/>
    </location>
</feature>
<dbReference type="PANTHER" id="PTHR43798">
    <property type="entry name" value="MONOACYLGLYCEROL LIPASE"/>
    <property type="match status" value="1"/>
</dbReference>
<evidence type="ECO:0000313" key="3">
    <source>
        <dbReference type="Proteomes" id="UP001595699"/>
    </source>
</evidence>
<keyword evidence="3" id="KW-1185">Reference proteome</keyword>
<evidence type="ECO:0000313" key="2">
    <source>
        <dbReference type="EMBL" id="MFC3765608.1"/>
    </source>
</evidence>
<dbReference type="RefSeq" id="WP_205116542.1">
    <property type="nucleotide sequence ID" value="NZ_JAFBCM010000001.1"/>
</dbReference>
<name>A0ABV7YNB0_9ACTN</name>
<sequence length="251" mass="26466">MSDYVTVNGVRTWYSASGEGPPLVLLHGGFSHSHDFGMLLGSLTPAFRVLTPDRRGHGRTPDVPGPVTPEDLVADVVSFISTVVGGPVLLAGYSAGGVVAQLVALARPDLVSRLALISTAFETSGWIFLPDPSGEMPAVVVDAYAEVSPDGRDHFPVVLEKFAKLAQTSARVEVERIGCPTLVVAADDDLVRLDHSVALYEALPAGQLAILPGTSHLVLFEKPDLLAGLLTSFLTEDPAPMMPIRRAQPAG</sequence>
<dbReference type="Pfam" id="PF12697">
    <property type="entry name" value="Abhydrolase_6"/>
    <property type="match status" value="1"/>
</dbReference>
<protein>
    <submittedName>
        <fullName evidence="2">Alpha/beta fold hydrolase</fullName>
    </submittedName>
</protein>